<sequence>SVWPEPGRSYLGRGYTQGRPALSLVLVHRRPSLSWAGPSRPHFSTKLVELMH</sequence>
<evidence type="ECO:0000313" key="1">
    <source>
        <dbReference type="EnsemblPlants" id="cds.evm.model.ctgX43.1"/>
    </source>
</evidence>
<dbReference type="Gramene" id="evm.model.ctgX43.1">
    <property type="protein sequence ID" value="cds.evm.model.ctgX43.1"/>
    <property type="gene ID" value="evm.TU.ctgX43.1"/>
</dbReference>
<proteinExistence type="predicted"/>
<accession>A0A803QSE5</accession>
<dbReference type="EnsemblPlants" id="evm.model.ctgX43.1">
    <property type="protein sequence ID" value="cds.evm.model.ctgX43.1"/>
    <property type="gene ID" value="evm.TU.ctgX43.1"/>
</dbReference>
<dbReference type="Proteomes" id="UP000596661">
    <property type="component" value="Unassembled WGS sequence"/>
</dbReference>
<name>A0A803QSE5_CANSA</name>
<evidence type="ECO:0000313" key="2">
    <source>
        <dbReference type="Proteomes" id="UP000596661"/>
    </source>
</evidence>
<reference evidence="1" key="1">
    <citation type="submission" date="2021-03" db="UniProtKB">
        <authorList>
            <consortium name="EnsemblPlants"/>
        </authorList>
    </citation>
    <scope>IDENTIFICATION</scope>
</reference>
<dbReference type="AlphaFoldDB" id="A0A803QSE5"/>
<keyword evidence="2" id="KW-1185">Reference proteome</keyword>
<organism evidence="1 2">
    <name type="scientific">Cannabis sativa</name>
    <name type="common">Hemp</name>
    <name type="synonym">Marijuana</name>
    <dbReference type="NCBI Taxonomy" id="3483"/>
    <lineage>
        <taxon>Eukaryota</taxon>
        <taxon>Viridiplantae</taxon>
        <taxon>Streptophyta</taxon>
        <taxon>Embryophyta</taxon>
        <taxon>Tracheophyta</taxon>
        <taxon>Spermatophyta</taxon>
        <taxon>Magnoliopsida</taxon>
        <taxon>eudicotyledons</taxon>
        <taxon>Gunneridae</taxon>
        <taxon>Pentapetalae</taxon>
        <taxon>rosids</taxon>
        <taxon>fabids</taxon>
        <taxon>Rosales</taxon>
        <taxon>Cannabaceae</taxon>
        <taxon>Cannabis</taxon>
    </lineage>
</organism>
<protein>
    <submittedName>
        <fullName evidence="1">Uncharacterized protein</fullName>
    </submittedName>
</protein>